<dbReference type="AlphaFoldDB" id="M2N664"/>
<dbReference type="Gene3D" id="3.40.50.1820">
    <property type="entry name" value="alpha/beta hydrolase"/>
    <property type="match status" value="1"/>
</dbReference>
<feature type="compositionally biased region" description="Basic and acidic residues" evidence="1">
    <location>
        <begin position="250"/>
        <end position="263"/>
    </location>
</feature>
<dbReference type="PRINTS" id="PR00111">
    <property type="entry name" value="ABHYDROLASE"/>
</dbReference>
<proteinExistence type="predicted"/>
<dbReference type="RefSeq" id="XP_007678205.1">
    <property type="nucleotide sequence ID" value="XM_007680015.1"/>
</dbReference>
<name>M2N664_BAUPA</name>
<feature type="region of interest" description="Disordered" evidence="1">
    <location>
        <begin position="246"/>
        <end position="273"/>
    </location>
</feature>
<dbReference type="PANTHER" id="PTHR43689">
    <property type="entry name" value="HYDROLASE"/>
    <property type="match status" value="1"/>
</dbReference>
<accession>M2N664</accession>
<dbReference type="Pfam" id="PF00561">
    <property type="entry name" value="Abhydrolase_1"/>
    <property type="match status" value="1"/>
</dbReference>
<dbReference type="OMA" id="DVASPYG"/>
<dbReference type="SUPFAM" id="SSF53474">
    <property type="entry name" value="alpha/beta-Hydrolases"/>
    <property type="match status" value="1"/>
</dbReference>
<reference evidence="3 4" key="1">
    <citation type="journal article" date="2012" name="PLoS Pathog.">
        <title>Diverse lifestyles and strategies of plant pathogenesis encoded in the genomes of eighteen Dothideomycetes fungi.</title>
        <authorList>
            <person name="Ohm R.A."/>
            <person name="Feau N."/>
            <person name="Henrissat B."/>
            <person name="Schoch C.L."/>
            <person name="Horwitz B.A."/>
            <person name="Barry K.W."/>
            <person name="Condon B.J."/>
            <person name="Copeland A.C."/>
            <person name="Dhillon B."/>
            <person name="Glaser F."/>
            <person name="Hesse C.N."/>
            <person name="Kosti I."/>
            <person name="LaButti K."/>
            <person name="Lindquist E.A."/>
            <person name="Lucas S."/>
            <person name="Salamov A.A."/>
            <person name="Bradshaw R.E."/>
            <person name="Ciuffetti L."/>
            <person name="Hamelin R.C."/>
            <person name="Kema G.H.J."/>
            <person name="Lawrence C."/>
            <person name="Scott J.A."/>
            <person name="Spatafora J.W."/>
            <person name="Turgeon B.G."/>
            <person name="de Wit P.J.G.M."/>
            <person name="Zhong S."/>
            <person name="Goodwin S.B."/>
            <person name="Grigoriev I.V."/>
        </authorList>
    </citation>
    <scope>NUCLEOTIDE SEQUENCE [LARGE SCALE GENOMIC DNA]</scope>
    <source>
        <strain evidence="3 4">UAMH 10762</strain>
    </source>
</reference>
<dbReference type="OrthoDB" id="408373at2759"/>
<dbReference type="eggNOG" id="ENOG502S1BG">
    <property type="taxonomic scope" value="Eukaryota"/>
</dbReference>
<feature type="domain" description="AB hydrolase-1" evidence="2">
    <location>
        <begin position="101"/>
        <end position="391"/>
    </location>
</feature>
<dbReference type="GeneID" id="19116845"/>
<evidence type="ECO:0000313" key="4">
    <source>
        <dbReference type="Proteomes" id="UP000011761"/>
    </source>
</evidence>
<protein>
    <recommendedName>
        <fullName evidence="2">AB hydrolase-1 domain-containing protein</fullName>
    </recommendedName>
</protein>
<dbReference type="EMBL" id="KB445558">
    <property type="protein sequence ID" value="EMC94509.1"/>
    <property type="molecule type" value="Genomic_DNA"/>
</dbReference>
<dbReference type="InterPro" id="IPR029058">
    <property type="entry name" value="AB_hydrolase_fold"/>
</dbReference>
<evidence type="ECO:0000256" key="1">
    <source>
        <dbReference type="SAM" id="MobiDB-lite"/>
    </source>
</evidence>
<evidence type="ECO:0000313" key="3">
    <source>
        <dbReference type="EMBL" id="EMC94509.1"/>
    </source>
</evidence>
<dbReference type="KEGG" id="bcom:BAUCODRAFT_73833"/>
<dbReference type="Proteomes" id="UP000011761">
    <property type="component" value="Unassembled WGS sequence"/>
</dbReference>
<gene>
    <name evidence="3" type="ORF">BAUCODRAFT_73833</name>
</gene>
<sequence length="412" mass="45038">MTTWLQHFDIRDRRNFYIALTTPILTYYTARALWTVLSSSHPRERNPKIFVSPRKSLQLLSAQELDDLPYPPDALPGARDVDSPYGNIRVYEWGPEDGRKVLFVHGITTPCIAFAGLAKRLVDGHGCRVMLFDLFGRGYSDAPDPEEYHQDIRLFTSQILLVLASSDLAWTGSERFTLVGYSLGGCIAAAFTYYFPRLVGSLTLIAPAGLIRLNHISFSSKLLYGDVVPHSLVNAVVRRRLAAGPTHMAARKDSKTDPAKAAESEVPAHPAHAEHSTALLFPGRPNISPLQTVAWLARVHPGFAPSFSSSLKHAPITAQHERWKMIGSRQAAQRASPSSAAASREALKEGKVLILLGRDDQVIIAEEVGPDATAALGSENVKVVTLKGAHDVPIVNAEGCVGAMTSFWEKSM</sequence>
<organism evidence="3 4">
    <name type="scientific">Baudoinia panamericana (strain UAMH 10762)</name>
    <name type="common">Angels' share fungus</name>
    <name type="synonym">Baudoinia compniacensis (strain UAMH 10762)</name>
    <dbReference type="NCBI Taxonomy" id="717646"/>
    <lineage>
        <taxon>Eukaryota</taxon>
        <taxon>Fungi</taxon>
        <taxon>Dikarya</taxon>
        <taxon>Ascomycota</taxon>
        <taxon>Pezizomycotina</taxon>
        <taxon>Dothideomycetes</taxon>
        <taxon>Dothideomycetidae</taxon>
        <taxon>Mycosphaerellales</taxon>
        <taxon>Teratosphaeriaceae</taxon>
        <taxon>Baudoinia</taxon>
    </lineage>
</organism>
<keyword evidence="4" id="KW-1185">Reference proteome</keyword>
<evidence type="ECO:0000259" key="2">
    <source>
        <dbReference type="Pfam" id="PF00561"/>
    </source>
</evidence>
<dbReference type="InterPro" id="IPR000073">
    <property type="entry name" value="AB_hydrolase_1"/>
</dbReference>
<dbReference type="PANTHER" id="PTHR43689:SF8">
    <property type="entry name" value="ALPHA_BETA-HYDROLASES SUPERFAMILY PROTEIN"/>
    <property type="match status" value="1"/>
</dbReference>
<dbReference type="HOGENOM" id="CLU_020336_11_1_1"/>